<evidence type="ECO:0000313" key="2">
    <source>
        <dbReference type="Proteomes" id="UP001445335"/>
    </source>
</evidence>
<keyword evidence="2" id="KW-1185">Reference proteome</keyword>
<comment type="caution">
    <text evidence="1">The sequence shown here is derived from an EMBL/GenBank/DDBJ whole genome shotgun (WGS) entry which is preliminary data.</text>
</comment>
<sequence>MDDGTEVKYLAALHEQMKPGGRLVMMVMSDRNPEEGWSGPRRTSEAEIRHNLCEEVGWRVKSVDMDAKDVVPKQMQAIAKHFGEGFGWALVAVATRL</sequence>
<dbReference type="SUPFAM" id="SSF53335">
    <property type="entry name" value="S-adenosyl-L-methionine-dependent methyltransferases"/>
    <property type="match status" value="1"/>
</dbReference>
<protein>
    <submittedName>
        <fullName evidence="1">Uncharacterized protein</fullName>
    </submittedName>
</protein>
<dbReference type="Proteomes" id="UP001445335">
    <property type="component" value="Unassembled WGS sequence"/>
</dbReference>
<dbReference type="InterPro" id="IPR029063">
    <property type="entry name" value="SAM-dependent_MTases_sf"/>
</dbReference>
<dbReference type="AlphaFoldDB" id="A0AAW1RMX9"/>
<gene>
    <name evidence="1" type="ORF">WJX81_005053</name>
</gene>
<evidence type="ECO:0000313" key="1">
    <source>
        <dbReference type="EMBL" id="KAK9835023.1"/>
    </source>
</evidence>
<reference evidence="1 2" key="1">
    <citation type="journal article" date="2024" name="Nat. Commun.">
        <title>Phylogenomics reveals the evolutionary origins of lichenization in chlorophyte algae.</title>
        <authorList>
            <person name="Puginier C."/>
            <person name="Libourel C."/>
            <person name="Otte J."/>
            <person name="Skaloud P."/>
            <person name="Haon M."/>
            <person name="Grisel S."/>
            <person name="Petersen M."/>
            <person name="Berrin J.G."/>
            <person name="Delaux P.M."/>
            <person name="Dal Grande F."/>
            <person name="Keller J."/>
        </authorList>
    </citation>
    <scope>NUCLEOTIDE SEQUENCE [LARGE SCALE GENOMIC DNA]</scope>
    <source>
        <strain evidence="1 2">SAG 245.80</strain>
    </source>
</reference>
<dbReference type="Gene3D" id="3.40.50.150">
    <property type="entry name" value="Vaccinia Virus protein VP39"/>
    <property type="match status" value="1"/>
</dbReference>
<name>A0AAW1RMX9_9CHLO</name>
<proteinExistence type="predicted"/>
<organism evidence="1 2">
    <name type="scientific">Elliptochloris bilobata</name>
    <dbReference type="NCBI Taxonomy" id="381761"/>
    <lineage>
        <taxon>Eukaryota</taxon>
        <taxon>Viridiplantae</taxon>
        <taxon>Chlorophyta</taxon>
        <taxon>core chlorophytes</taxon>
        <taxon>Trebouxiophyceae</taxon>
        <taxon>Trebouxiophyceae incertae sedis</taxon>
        <taxon>Elliptochloris clade</taxon>
        <taxon>Elliptochloris</taxon>
    </lineage>
</organism>
<accession>A0AAW1RMX9</accession>
<dbReference type="EMBL" id="JALJOU010000030">
    <property type="protein sequence ID" value="KAK9835023.1"/>
    <property type="molecule type" value="Genomic_DNA"/>
</dbReference>